<organism evidence="1 2">
    <name type="scientific">Truncatella angustata</name>
    <dbReference type="NCBI Taxonomy" id="152316"/>
    <lineage>
        <taxon>Eukaryota</taxon>
        <taxon>Fungi</taxon>
        <taxon>Dikarya</taxon>
        <taxon>Ascomycota</taxon>
        <taxon>Pezizomycotina</taxon>
        <taxon>Sordariomycetes</taxon>
        <taxon>Xylariomycetidae</taxon>
        <taxon>Amphisphaeriales</taxon>
        <taxon>Sporocadaceae</taxon>
        <taxon>Truncatella</taxon>
    </lineage>
</organism>
<dbReference type="OrthoDB" id="4686440at2759"/>
<dbReference type="EMBL" id="JAGPXC010000012">
    <property type="protein sequence ID" value="KAH6645041.1"/>
    <property type="molecule type" value="Genomic_DNA"/>
</dbReference>
<evidence type="ECO:0000313" key="2">
    <source>
        <dbReference type="Proteomes" id="UP000758603"/>
    </source>
</evidence>
<evidence type="ECO:0008006" key="3">
    <source>
        <dbReference type="Google" id="ProtNLM"/>
    </source>
</evidence>
<dbReference type="Proteomes" id="UP000758603">
    <property type="component" value="Unassembled WGS sequence"/>
</dbReference>
<evidence type="ECO:0000313" key="1">
    <source>
        <dbReference type="EMBL" id="KAH6645041.1"/>
    </source>
</evidence>
<gene>
    <name evidence="1" type="ORF">BKA67DRAFT_542027</name>
</gene>
<dbReference type="InterPro" id="IPR032710">
    <property type="entry name" value="NTF2-like_dom_sf"/>
</dbReference>
<sequence>MATIKVTSSADETEKFLSKVFEILDSYDYDRFQEVFSADLEFTGGLWKDTGRDNFVKSLRKQMQIAPPMKTWHVRDKNDVASDGTIYSSGRLTTVFEAHPDSPITIPMIGVFTMVADGPECGKIKNMAIHKDRVPFIPFIQKLPGMA</sequence>
<dbReference type="GeneID" id="70129927"/>
<keyword evidence="2" id="KW-1185">Reference proteome</keyword>
<proteinExistence type="predicted"/>
<reference evidence="1" key="1">
    <citation type="journal article" date="2021" name="Nat. Commun.">
        <title>Genetic determinants of endophytism in the Arabidopsis root mycobiome.</title>
        <authorList>
            <person name="Mesny F."/>
            <person name="Miyauchi S."/>
            <person name="Thiergart T."/>
            <person name="Pickel B."/>
            <person name="Atanasova L."/>
            <person name="Karlsson M."/>
            <person name="Huettel B."/>
            <person name="Barry K.W."/>
            <person name="Haridas S."/>
            <person name="Chen C."/>
            <person name="Bauer D."/>
            <person name="Andreopoulos W."/>
            <person name="Pangilinan J."/>
            <person name="LaButti K."/>
            <person name="Riley R."/>
            <person name="Lipzen A."/>
            <person name="Clum A."/>
            <person name="Drula E."/>
            <person name="Henrissat B."/>
            <person name="Kohler A."/>
            <person name="Grigoriev I.V."/>
            <person name="Martin F.M."/>
            <person name="Hacquard S."/>
        </authorList>
    </citation>
    <scope>NUCLEOTIDE SEQUENCE</scope>
    <source>
        <strain evidence="1">MPI-SDFR-AT-0073</strain>
    </source>
</reference>
<protein>
    <recommendedName>
        <fullName evidence="3">SnoaL-like domain-containing protein</fullName>
    </recommendedName>
</protein>
<comment type="caution">
    <text evidence="1">The sequence shown here is derived from an EMBL/GenBank/DDBJ whole genome shotgun (WGS) entry which is preliminary data.</text>
</comment>
<accession>A0A9P8RKW9</accession>
<dbReference type="Gene3D" id="3.10.450.50">
    <property type="match status" value="1"/>
</dbReference>
<dbReference type="AlphaFoldDB" id="A0A9P8RKW9"/>
<name>A0A9P8RKW9_9PEZI</name>
<dbReference type="SUPFAM" id="SSF54427">
    <property type="entry name" value="NTF2-like"/>
    <property type="match status" value="1"/>
</dbReference>
<dbReference type="RefSeq" id="XP_045951555.1">
    <property type="nucleotide sequence ID" value="XM_046101035.1"/>
</dbReference>